<accession>A0A6A4K682</accession>
<dbReference type="Proteomes" id="UP000466442">
    <property type="component" value="Unassembled WGS sequence"/>
</dbReference>
<dbReference type="InterPro" id="IPR013083">
    <property type="entry name" value="Znf_RING/FYVE/PHD"/>
</dbReference>
<keyword evidence="2" id="KW-1185">Reference proteome</keyword>
<evidence type="ECO:0000313" key="2">
    <source>
        <dbReference type="Proteomes" id="UP000466442"/>
    </source>
</evidence>
<comment type="caution">
    <text evidence="1">The sequence shown here is derived from an EMBL/GenBank/DDBJ whole genome shotgun (WGS) entry which is preliminary data.</text>
</comment>
<dbReference type="Gene3D" id="3.30.40.10">
    <property type="entry name" value="Zinc/RING finger domain, C3HC4 (zinc finger)"/>
    <property type="match status" value="1"/>
</dbReference>
<gene>
    <name evidence="1" type="ORF">GE061_010534</name>
</gene>
<evidence type="ECO:0000313" key="1">
    <source>
        <dbReference type="EMBL" id="KAF6212825.1"/>
    </source>
</evidence>
<dbReference type="EMBL" id="WIXP02000003">
    <property type="protein sequence ID" value="KAF6212825.1"/>
    <property type="molecule type" value="Genomic_DNA"/>
</dbReference>
<dbReference type="InterPro" id="IPR011011">
    <property type="entry name" value="Znf_FYVE_PHD"/>
</dbReference>
<organism evidence="1 2">
    <name type="scientific">Apolygus lucorum</name>
    <name type="common">Small green plant bug</name>
    <name type="synonym">Lygocoris lucorum</name>
    <dbReference type="NCBI Taxonomy" id="248454"/>
    <lineage>
        <taxon>Eukaryota</taxon>
        <taxon>Metazoa</taxon>
        <taxon>Ecdysozoa</taxon>
        <taxon>Arthropoda</taxon>
        <taxon>Hexapoda</taxon>
        <taxon>Insecta</taxon>
        <taxon>Pterygota</taxon>
        <taxon>Neoptera</taxon>
        <taxon>Paraneoptera</taxon>
        <taxon>Hemiptera</taxon>
        <taxon>Heteroptera</taxon>
        <taxon>Panheteroptera</taxon>
        <taxon>Cimicomorpha</taxon>
        <taxon>Miridae</taxon>
        <taxon>Mirini</taxon>
        <taxon>Apolygus</taxon>
    </lineage>
</organism>
<reference evidence="1" key="1">
    <citation type="journal article" date="2021" name="Mol. Ecol. Resour.">
        <title>Apolygus lucorum genome provides insights into omnivorousness and mesophyll feeding.</title>
        <authorList>
            <person name="Liu Y."/>
            <person name="Liu H."/>
            <person name="Wang H."/>
            <person name="Huang T."/>
            <person name="Liu B."/>
            <person name="Yang B."/>
            <person name="Yin L."/>
            <person name="Li B."/>
            <person name="Zhang Y."/>
            <person name="Zhang S."/>
            <person name="Jiang F."/>
            <person name="Zhang X."/>
            <person name="Ren Y."/>
            <person name="Wang B."/>
            <person name="Wang S."/>
            <person name="Lu Y."/>
            <person name="Wu K."/>
            <person name="Fan W."/>
            <person name="Wang G."/>
        </authorList>
    </citation>
    <scope>NUCLEOTIDE SEQUENCE</scope>
    <source>
        <strain evidence="1">12Hb</strain>
    </source>
</reference>
<sequence>MSCSKCSDPLLVADALTCVSCEGEFHFACGGMIEQNFRKLNRNAKANWKCFNCKASPGSSGVALEDKLEALINGMRKEMKEEASATRREISEMISGLNGKLDSCLMKYESLNGRMNEMIANFESNNFEFDRRLSDLERLRADGQSSYNHSLNLELTVAECEDRRRRATNVIVYDIPESALKNVLSATEEDLARIKQSLEQLKPEFASLLRRLTRIGKFVQGKCRPIKLVFDLPSTATDVLIANRSTQSPVFSASSDRTPSQRAYLKGLRDELARRTASGEQNLTIRYVSGVPSIVLKEQSKRSSSSLPKNDPHCA</sequence>
<dbReference type="AlphaFoldDB" id="A0A6A4K682"/>
<evidence type="ECO:0008006" key="3">
    <source>
        <dbReference type="Google" id="ProtNLM"/>
    </source>
</evidence>
<proteinExistence type="predicted"/>
<dbReference type="SUPFAM" id="SSF57903">
    <property type="entry name" value="FYVE/PHD zinc finger"/>
    <property type="match status" value="1"/>
</dbReference>
<name>A0A6A4K682_APOLU</name>
<protein>
    <recommendedName>
        <fullName evidence="3">PHD-type domain-containing protein</fullName>
    </recommendedName>
</protein>
<dbReference type="OrthoDB" id="6606635at2759"/>